<evidence type="ECO:0000313" key="2">
    <source>
        <dbReference type="Proteomes" id="UP000828105"/>
    </source>
</evidence>
<reference evidence="1" key="1">
    <citation type="submission" date="2021-11" db="EMBL/GenBank/DDBJ databases">
        <authorList>
            <person name="Marshall N."/>
            <person name="Jared K."/>
            <person name="Sharma R."/>
            <person name="Grose J.H."/>
        </authorList>
    </citation>
    <scope>NUCLEOTIDE SEQUENCE</scope>
</reference>
<evidence type="ECO:0000313" key="1">
    <source>
        <dbReference type="EMBL" id="UGV22716.1"/>
    </source>
</evidence>
<name>A0AC61TRI7_9CAUD</name>
<dbReference type="EMBL" id="OL539467">
    <property type="protein sequence ID" value="UGV22716.1"/>
    <property type="molecule type" value="Genomic_DNA"/>
</dbReference>
<dbReference type="Proteomes" id="UP000828105">
    <property type="component" value="Segment"/>
</dbReference>
<sequence>MGKWNCPYQQEEFMAEYGIATYDANGNYNNYGIKPVTVVGFDFLSAGNNSYSFSYSIPEGTKVGFTISLDDGAISGPARRIVASGNTITITPTSTPGPGVYPSSNCYLIAYLENQ</sequence>
<organism evidence="1 2">
    <name type="scientific">Escherichia phage vB_EcoD_Sadiya</name>
    <dbReference type="NCBI Taxonomy" id="2902684"/>
    <lineage>
        <taxon>Viruses</taxon>
        <taxon>Duplodnaviria</taxon>
        <taxon>Heunggongvirae</taxon>
        <taxon>Uroviricota</taxon>
        <taxon>Caudoviricetes</taxon>
        <taxon>Drexlerviridae</taxon>
        <taxon>Rogunavirinae</taxon>
        <taxon>Sadiyavirus</taxon>
        <taxon>Sadiyavirus sadiya</taxon>
    </lineage>
</organism>
<gene>
    <name evidence="1" type="ORF">SADIYA_27</name>
</gene>
<proteinExistence type="predicted"/>
<protein>
    <submittedName>
        <fullName evidence="1">Uncharacterized protein</fullName>
    </submittedName>
</protein>
<keyword evidence="2" id="KW-1185">Reference proteome</keyword>
<accession>A0AC61TRI7</accession>